<evidence type="ECO:0000313" key="2">
    <source>
        <dbReference type="Proteomes" id="UP000062260"/>
    </source>
</evidence>
<dbReference type="Gene3D" id="3.40.50.150">
    <property type="entry name" value="Vaccinia Virus protein VP39"/>
    <property type="match status" value="1"/>
</dbReference>
<gene>
    <name evidence="1" type="ORF">AWM75_00725</name>
</gene>
<dbReference type="InterPro" id="IPR029063">
    <property type="entry name" value="SAM-dependent_MTases_sf"/>
</dbReference>
<dbReference type="KEGG" id="auh:AWM75_00725"/>
<dbReference type="Proteomes" id="UP000062260">
    <property type="component" value="Chromosome"/>
</dbReference>
<dbReference type="REBASE" id="137652">
    <property type="entry name" value="M.Aur38BORF720P"/>
</dbReference>
<sequence>MDERLIKSKARVQKHGEVFTPKWLVKKMLDVPEIKAATDNLYQTFLEPAAGEGAFLVEILKRKLIMVKDSYNNSLAMYENYSLLALSTIYGIELLEDNLASCQDHLYDIYEDFYRTQADQHGGRFKTKVRESARTIIEANIVQGDFLKRETNLGAPVVFSEWTPIQMKAGDTFITVQRTEYSLDEIYDQVDKIPGALVDSQASPAFEQLSLFDVFEPVSEPGDQEPNQYYSPVRISDVYRLEMETRDE</sequence>
<dbReference type="GO" id="GO:0008168">
    <property type="term" value="F:methyltransferase activity"/>
    <property type="evidence" value="ECO:0007669"/>
    <property type="project" value="UniProtKB-KW"/>
</dbReference>
<keyword evidence="1" id="KW-0808">Transferase</keyword>
<keyword evidence="1" id="KW-0489">Methyltransferase</keyword>
<organism evidence="1 2">
    <name type="scientific">Aerococcus urinaehominis</name>
    <dbReference type="NCBI Taxonomy" id="128944"/>
    <lineage>
        <taxon>Bacteria</taxon>
        <taxon>Bacillati</taxon>
        <taxon>Bacillota</taxon>
        <taxon>Bacilli</taxon>
        <taxon>Lactobacillales</taxon>
        <taxon>Aerococcaceae</taxon>
        <taxon>Aerococcus</taxon>
    </lineage>
</organism>
<accession>A0A109RHH9</accession>
<dbReference type="AlphaFoldDB" id="A0A109RHH9"/>
<dbReference type="STRING" id="128944.AWM75_00725"/>
<dbReference type="PRINTS" id="PR00507">
    <property type="entry name" value="N12N6MTFRASE"/>
</dbReference>
<protein>
    <submittedName>
        <fullName evidence="1">Methylase</fullName>
    </submittedName>
</protein>
<evidence type="ECO:0000313" key="1">
    <source>
        <dbReference type="EMBL" id="AMB98605.1"/>
    </source>
</evidence>
<keyword evidence="2" id="KW-1185">Reference proteome</keyword>
<name>A0A109RHH9_9LACT</name>
<dbReference type="GO" id="GO:0032259">
    <property type="term" value="P:methylation"/>
    <property type="evidence" value="ECO:0007669"/>
    <property type="project" value="UniProtKB-KW"/>
</dbReference>
<reference evidence="1 2" key="1">
    <citation type="journal article" date="2016" name="Genome Announc.">
        <title>Complete Genome Sequences of Aerococcus christensenii CCUG 28831T, Aerococcus sanguinicola CCUG 43001T, Aerococcus urinae CCUG 36881T, Aerococcus urinaeequi CCUG 28094T, Aerococcus urinaehominis CCUG 42038 BT, and Aerococcus viridans CCUG 4311T.</title>
        <authorList>
            <person name="Carkaci D."/>
            <person name="Dargis R."/>
            <person name="Nielsen X.C."/>
            <person name="Skovgaard O."/>
            <person name="Fuursted K."/>
            <person name="Christensen J.J."/>
        </authorList>
    </citation>
    <scope>NUCLEOTIDE SEQUENCE [LARGE SCALE GENOMIC DNA]</scope>
    <source>
        <strain evidence="1 2">CCUG42038B</strain>
    </source>
</reference>
<dbReference type="SUPFAM" id="SSF53335">
    <property type="entry name" value="S-adenosyl-L-methionine-dependent methyltransferases"/>
    <property type="match status" value="1"/>
</dbReference>
<dbReference type="RefSeq" id="WP_067977264.1">
    <property type="nucleotide sequence ID" value="NZ_CP014163.1"/>
</dbReference>
<dbReference type="EMBL" id="CP014163">
    <property type="protein sequence ID" value="AMB98605.1"/>
    <property type="molecule type" value="Genomic_DNA"/>
</dbReference>
<proteinExistence type="predicted"/>
<dbReference type="OrthoDB" id="9815272at2"/>
<reference evidence="2" key="2">
    <citation type="submission" date="2016-01" db="EMBL/GenBank/DDBJ databases">
        <title>Six Aerococcus type strain genome sequencing and assembly using PacBio and Illumina Hiseq.</title>
        <authorList>
            <person name="Carkaci D."/>
            <person name="Dargis R."/>
            <person name="Nielsen X.C."/>
            <person name="Skovgaard O."/>
            <person name="Fuursted K."/>
            <person name="Christensen J.J."/>
        </authorList>
    </citation>
    <scope>NUCLEOTIDE SEQUENCE [LARGE SCALE GENOMIC DNA]</scope>
    <source>
        <strain evidence="2">CCUG42038B</strain>
    </source>
</reference>